<accession>A0AB39CDJ4</accession>
<dbReference type="InterPro" id="IPR013321">
    <property type="entry name" value="Arc_rbn_hlx_hlx"/>
</dbReference>
<proteinExistence type="predicted"/>
<dbReference type="EMBL" id="PQ015379">
    <property type="protein sequence ID" value="XDJ14992.1"/>
    <property type="molecule type" value="Genomic_DNA"/>
</dbReference>
<dbReference type="GO" id="GO:0003677">
    <property type="term" value="F:DNA binding"/>
    <property type="evidence" value="ECO:0007669"/>
    <property type="project" value="InterPro"/>
</dbReference>
<organism evidence="2">
    <name type="scientific">Pseudomonas phage HRDY3</name>
    <dbReference type="NCBI Taxonomy" id="3236930"/>
    <lineage>
        <taxon>Viruses</taxon>
    </lineage>
</organism>
<protein>
    <submittedName>
        <fullName evidence="2">Arc-like DNA binding domain protein</fullName>
    </submittedName>
</protein>
<feature type="domain" description="Arc-like DNA binding" evidence="1">
    <location>
        <begin position="7"/>
        <end position="45"/>
    </location>
</feature>
<dbReference type="GO" id="GO:0006355">
    <property type="term" value="P:regulation of DNA-templated transcription"/>
    <property type="evidence" value="ECO:0007669"/>
    <property type="project" value="InterPro"/>
</dbReference>
<dbReference type="InterPro" id="IPR005569">
    <property type="entry name" value="Arc_DNA-bd_dom"/>
</dbReference>
<reference evidence="2" key="1">
    <citation type="submission" date="2024-07" db="EMBL/GenBank/DDBJ databases">
        <authorList>
            <person name="Bringhurst R.M."/>
            <person name="Homer T.E."/>
        </authorList>
    </citation>
    <scope>NUCLEOTIDE SEQUENCE</scope>
</reference>
<evidence type="ECO:0000313" key="2">
    <source>
        <dbReference type="EMBL" id="XDJ14992.1"/>
    </source>
</evidence>
<name>A0AB39CDJ4_9VIRU</name>
<dbReference type="Gene3D" id="1.10.1220.10">
    <property type="entry name" value="Met repressor-like"/>
    <property type="match status" value="1"/>
</dbReference>
<sequence length="205" mass="23303">MKKTYSSRTADKFVVRLPDGMRLDIQGIAVDQHRSMNSQIINWLEVCVELETQGIPVSLSSVTELVYEKHRIAQLEAMLEKLLKYGQWFGSAIEIDVHQKDEAGKFLDGEELEREIRALLASKQRGTVLVEQAPVAVQGERTETKRKYIPRSGDPVIVKETGKLGIVDYVYIANSHPDPKEWFEARVKLHNGEPVYVKIEGLMEP</sequence>
<dbReference type="Pfam" id="PF03869">
    <property type="entry name" value="Arc"/>
    <property type="match status" value="1"/>
</dbReference>
<evidence type="ECO:0000259" key="1">
    <source>
        <dbReference type="Pfam" id="PF03869"/>
    </source>
</evidence>
<dbReference type="SUPFAM" id="SSF47598">
    <property type="entry name" value="Ribbon-helix-helix"/>
    <property type="match status" value="1"/>
</dbReference>
<dbReference type="InterPro" id="IPR010985">
    <property type="entry name" value="Ribbon_hlx_hlx"/>
</dbReference>